<feature type="compositionally biased region" description="Basic and acidic residues" evidence="1">
    <location>
        <begin position="37"/>
        <end position="50"/>
    </location>
</feature>
<evidence type="ECO:0000256" key="1">
    <source>
        <dbReference type="SAM" id="MobiDB-lite"/>
    </source>
</evidence>
<organism evidence="2 3">
    <name type="scientific">Massilia varians</name>
    <dbReference type="NCBI Taxonomy" id="457921"/>
    <lineage>
        <taxon>Bacteria</taxon>
        <taxon>Pseudomonadati</taxon>
        <taxon>Pseudomonadota</taxon>
        <taxon>Betaproteobacteria</taxon>
        <taxon>Burkholderiales</taxon>
        <taxon>Oxalobacteraceae</taxon>
        <taxon>Telluria group</taxon>
        <taxon>Massilia</taxon>
    </lineage>
</organism>
<name>A0ABM8C7C1_9BURK</name>
<evidence type="ECO:0000313" key="2">
    <source>
        <dbReference type="EMBL" id="BDT59092.1"/>
    </source>
</evidence>
<proteinExistence type="predicted"/>
<keyword evidence="3" id="KW-1185">Reference proteome</keyword>
<reference evidence="2" key="1">
    <citation type="submission" date="2022-11" db="EMBL/GenBank/DDBJ databases">
        <title>Isolation and characterization of PLA-degrading bacterium Massilia sp. from Antarctic soil.</title>
        <authorList>
            <person name="Sato K."/>
            <person name="Gomez-Fuentes C."/>
            <person name="Ahmad S.A."/>
            <person name="Zulkharnain A."/>
        </authorList>
    </citation>
    <scope>NUCLEOTIDE SEQUENCE</scope>
    <source>
        <strain evidence="2">N-3</strain>
    </source>
</reference>
<protein>
    <submittedName>
        <fullName evidence="2">Uncharacterized protein</fullName>
    </submittedName>
</protein>
<accession>A0ABM8C7C1</accession>
<dbReference type="EMBL" id="AP026966">
    <property type="protein sequence ID" value="BDT59092.1"/>
    <property type="molecule type" value="Genomic_DNA"/>
</dbReference>
<dbReference type="Proteomes" id="UP001163336">
    <property type="component" value="Chromosome"/>
</dbReference>
<feature type="region of interest" description="Disordered" evidence="1">
    <location>
        <begin position="1"/>
        <end position="114"/>
    </location>
</feature>
<gene>
    <name evidence="2" type="ORF">MasN3_25860</name>
</gene>
<evidence type="ECO:0000313" key="3">
    <source>
        <dbReference type="Proteomes" id="UP001163336"/>
    </source>
</evidence>
<feature type="compositionally biased region" description="Low complexity" evidence="1">
    <location>
        <begin position="78"/>
        <end position="91"/>
    </location>
</feature>
<sequence length="114" mass="11664">MASNDNEPFDGAGSVLSTVGGPSDPTPPASLGADTPESERLLDKVSEQHDLAAAMPFNETKPSEYGEAAFDPPRGETRTPASPLATASTTTEDIASPKVGAGRPLVGQNLMPVT</sequence>